<dbReference type="PANTHER" id="PTHR43364:SF7">
    <property type="entry name" value="NADP-DEPENDENT OXIDOREDUCTASE DOMAIN-CONTAINING PROTEIN-RELATED"/>
    <property type="match status" value="1"/>
</dbReference>
<dbReference type="Proteomes" id="UP000811619">
    <property type="component" value="Unassembled WGS sequence"/>
</dbReference>
<protein>
    <recommendedName>
        <fullName evidence="4">NADP-dependent oxidoreductase domain-containing protein</fullName>
    </recommendedName>
</protein>
<dbReference type="Pfam" id="PF00248">
    <property type="entry name" value="Aldo_ket_red"/>
    <property type="match status" value="1"/>
</dbReference>
<dbReference type="SUPFAM" id="SSF51430">
    <property type="entry name" value="NAD(P)-linked oxidoreductase"/>
    <property type="match status" value="1"/>
</dbReference>
<name>A0A8K0J9B0_9HYPO</name>
<dbReference type="InterPro" id="IPR050523">
    <property type="entry name" value="AKR_Detox_Biosynth"/>
</dbReference>
<dbReference type="GO" id="GO:0016491">
    <property type="term" value="F:oxidoreductase activity"/>
    <property type="evidence" value="ECO:0007669"/>
    <property type="project" value="UniProtKB-KW"/>
</dbReference>
<comment type="similarity">
    <text evidence="3">Belongs to the aldo/keto reductase family. Aldo/keto reductase 2 subfamily.</text>
</comment>
<evidence type="ECO:0000313" key="5">
    <source>
        <dbReference type="EMBL" id="KAG5927668.1"/>
    </source>
</evidence>
<feature type="domain" description="NADP-dependent oxidoreductase" evidence="4">
    <location>
        <begin position="31"/>
        <end position="328"/>
    </location>
</feature>
<evidence type="ECO:0000256" key="1">
    <source>
        <dbReference type="ARBA" id="ARBA00022857"/>
    </source>
</evidence>
<dbReference type="InterPro" id="IPR023210">
    <property type="entry name" value="NADP_OxRdtase_dom"/>
</dbReference>
<keyword evidence="6" id="KW-1185">Reference proteome</keyword>
<evidence type="ECO:0000256" key="3">
    <source>
        <dbReference type="ARBA" id="ARBA00038157"/>
    </source>
</evidence>
<reference evidence="5" key="1">
    <citation type="journal article" date="2020" name="bioRxiv">
        <title>Whole genome comparisons of ergot fungi reveals the divergence and evolution of species within the genus Claviceps are the result of varying mechanisms driving genome evolution and host range expansion.</title>
        <authorList>
            <person name="Wyka S.A."/>
            <person name="Mondo S.J."/>
            <person name="Liu M."/>
            <person name="Dettman J."/>
            <person name="Nalam V."/>
            <person name="Broders K.D."/>
        </authorList>
    </citation>
    <scope>NUCLEOTIDE SEQUENCE</scope>
    <source>
        <strain evidence="5">CCC 489</strain>
    </source>
</reference>
<accession>A0A8K0J9B0</accession>
<evidence type="ECO:0000313" key="6">
    <source>
        <dbReference type="Proteomes" id="UP000811619"/>
    </source>
</evidence>
<evidence type="ECO:0000259" key="4">
    <source>
        <dbReference type="Pfam" id="PF00248"/>
    </source>
</evidence>
<proteinExistence type="inferred from homology"/>
<sequence>MNVALPHAEPPASPLARYRLLSPTASVRVSPLCLGSMNFGDAWEVRYFDNVLVGRNYADEAYDIGNFIDTANGYQFEQSETWIGEWMKKRGNRDQMVIATKYTTNFKAGPHQPRIMASFIGNGTKSLQISVNASLHKLQTDYIDILYVHWWDYSASIPEVMQSLNQLVTSGKVLYLGISDTPAWIVSKANEYARNHGLRQFSVYQGRWSAACRDFERDIIPMCKAEGMGIAPWGSLGGGTFKSEEGRRLNEGRKSEASDADVKISLALEAIARRKNTAITSIALAYVMHKTPYVFPIVGGRKIEHLRANVEALTIELADRDIQEIEAAVPFDLGFPHNFLWGKQAPKESLQDIWLLSTAGSFDHVAEIKPIRPTANGE</sequence>
<organism evidence="5 6">
    <name type="scientific">Claviceps africana</name>
    <dbReference type="NCBI Taxonomy" id="83212"/>
    <lineage>
        <taxon>Eukaryota</taxon>
        <taxon>Fungi</taxon>
        <taxon>Dikarya</taxon>
        <taxon>Ascomycota</taxon>
        <taxon>Pezizomycotina</taxon>
        <taxon>Sordariomycetes</taxon>
        <taxon>Hypocreomycetidae</taxon>
        <taxon>Hypocreales</taxon>
        <taxon>Clavicipitaceae</taxon>
        <taxon>Claviceps</taxon>
    </lineage>
</organism>
<comment type="caution">
    <text evidence="5">The sequence shown here is derived from an EMBL/GenBank/DDBJ whole genome shotgun (WGS) entry which is preliminary data.</text>
</comment>
<evidence type="ECO:0000256" key="2">
    <source>
        <dbReference type="ARBA" id="ARBA00023002"/>
    </source>
</evidence>
<dbReference type="OrthoDB" id="48988at2759"/>
<dbReference type="PANTHER" id="PTHR43364">
    <property type="entry name" value="NADH-SPECIFIC METHYLGLYOXAL REDUCTASE-RELATED"/>
    <property type="match status" value="1"/>
</dbReference>
<gene>
    <name evidence="5" type="ORF">E4U42_001950</name>
</gene>
<keyword evidence="1" id="KW-0521">NADP</keyword>
<dbReference type="Gene3D" id="3.20.20.100">
    <property type="entry name" value="NADP-dependent oxidoreductase domain"/>
    <property type="match status" value="1"/>
</dbReference>
<dbReference type="InterPro" id="IPR036812">
    <property type="entry name" value="NAD(P)_OxRdtase_dom_sf"/>
</dbReference>
<dbReference type="EMBL" id="SRPY01000163">
    <property type="protein sequence ID" value="KAG5927668.1"/>
    <property type="molecule type" value="Genomic_DNA"/>
</dbReference>
<dbReference type="AlphaFoldDB" id="A0A8K0J9B0"/>
<keyword evidence="2" id="KW-0560">Oxidoreductase</keyword>